<sequence>MRKILRCFCLSWLLPDSAHNWKGEVVNVADGDTINVRRGKETVRIRLYGVDCPESRQKYGSEATEFARKLLLGKKVRVEAVDTDQYGRTVGLVYVGHKMLNRELIRAGCAWVYSSCCKKQPLCRELTKLEERARKKKVGLWRDKRPTPPWEWRKKHHRSQRGD</sequence>
<dbReference type="PANTHER" id="PTHR12302">
    <property type="entry name" value="EBNA2 BINDING PROTEIN P100"/>
    <property type="match status" value="1"/>
</dbReference>
<dbReference type="GO" id="GO:0004519">
    <property type="term" value="F:endonuclease activity"/>
    <property type="evidence" value="ECO:0007669"/>
    <property type="project" value="UniProtKB-KW"/>
</dbReference>
<feature type="compositionally biased region" description="Basic residues" evidence="4">
    <location>
        <begin position="153"/>
        <end position="163"/>
    </location>
</feature>
<keyword evidence="3" id="KW-0378">Hydrolase</keyword>
<dbReference type="SMART" id="SM00318">
    <property type="entry name" value="SNc"/>
    <property type="match status" value="1"/>
</dbReference>
<gene>
    <name evidence="6" type="ORF">Q3M24_11740</name>
</gene>
<dbReference type="GO" id="GO:0005737">
    <property type="term" value="C:cytoplasm"/>
    <property type="evidence" value="ECO:0007669"/>
    <property type="project" value="TreeGrafter"/>
</dbReference>
<keyword evidence="2" id="KW-0255">Endonuclease</keyword>
<keyword evidence="1" id="KW-0540">Nuclease</keyword>
<dbReference type="Gene3D" id="2.40.50.90">
    <property type="match status" value="1"/>
</dbReference>
<reference evidence="6" key="1">
    <citation type="journal article" date="2024" name="Syst. Appl. Microbiol.">
        <title>First single-strain enrichments of Electrothrix cable bacteria, description of E. aestuarii sp. nov. and E. rattekaaiensis sp. nov., and proposal of a cable bacteria taxonomy following the rules of the SeqCode.</title>
        <authorList>
            <person name="Plum-Jensen L.E."/>
            <person name="Schramm A."/>
            <person name="Marshall I.P.G."/>
        </authorList>
    </citation>
    <scope>NUCLEOTIDE SEQUENCE</scope>
    <source>
        <strain evidence="6">Rat1</strain>
    </source>
</reference>
<evidence type="ECO:0000313" key="6">
    <source>
        <dbReference type="EMBL" id="XCN75364.1"/>
    </source>
</evidence>
<dbReference type="PROSITE" id="PS50830">
    <property type="entry name" value="TNASE_3"/>
    <property type="match status" value="1"/>
</dbReference>
<dbReference type="EMBL" id="CP159373">
    <property type="protein sequence ID" value="XCN75364.1"/>
    <property type="molecule type" value="Genomic_DNA"/>
</dbReference>
<proteinExistence type="predicted"/>
<dbReference type="GO" id="GO:0016787">
    <property type="term" value="F:hydrolase activity"/>
    <property type="evidence" value="ECO:0007669"/>
    <property type="project" value="UniProtKB-KW"/>
</dbReference>
<dbReference type="InterPro" id="IPR016071">
    <property type="entry name" value="Staphylococal_nuclease_OB-fold"/>
</dbReference>
<evidence type="ECO:0000256" key="1">
    <source>
        <dbReference type="ARBA" id="ARBA00022722"/>
    </source>
</evidence>
<name>A0AAU8M1V1_9BACT</name>
<dbReference type="GO" id="GO:0003676">
    <property type="term" value="F:nucleic acid binding"/>
    <property type="evidence" value="ECO:0007669"/>
    <property type="project" value="InterPro"/>
</dbReference>
<dbReference type="InterPro" id="IPR002071">
    <property type="entry name" value="Thermonucl_AS"/>
</dbReference>
<evidence type="ECO:0000259" key="5">
    <source>
        <dbReference type="PROSITE" id="PS50830"/>
    </source>
</evidence>
<dbReference type="PANTHER" id="PTHR12302:SF3">
    <property type="entry name" value="SERINE_THREONINE-PROTEIN KINASE 31"/>
    <property type="match status" value="1"/>
</dbReference>
<accession>A0AAU8M1V1</accession>
<evidence type="ECO:0000256" key="4">
    <source>
        <dbReference type="SAM" id="MobiDB-lite"/>
    </source>
</evidence>
<feature type="domain" description="TNase-like" evidence="5">
    <location>
        <begin position="19"/>
        <end position="143"/>
    </location>
</feature>
<dbReference type="CDD" id="cd00175">
    <property type="entry name" value="SNc"/>
    <property type="match status" value="1"/>
</dbReference>
<organism evidence="6">
    <name type="scientific">Candidatus Electrothrix aestuarii</name>
    <dbReference type="NCBI Taxonomy" id="3062594"/>
    <lineage>
        <taxon>Bacteria</taxon>
        <taxon>Pseudomonadati</taxon>
        <taxon>Thermodesulfobacteriota</taxon>
        <taxon>Desulfobulbia</taxon>
        <taxon>Desulfobulbales</taxon>
        <taxon>Desulfobulbaceae</taxon>
        <taxon>Candidatus Electrothrix</taxon>
    </lineage>
</organism>
<dbReference type="SUPFAM" id="SSF50199">
    <property type="entry name" value="Staphylococcal nuclease"/>
    <property type="match status" value="1"/>
</dbReference>
<dbReference type="InterPro" id="IPR035437">
    <property type="entry name" value="SNase_OB-fold_sf"/>
</dbReference>
<dbReference type="AlphaFoldDB" id="A0AAU8M1V1"/>
<protein>
    <submittedName>
        <fullName evidence="6">Thermonuclease family protein</fullName>
    </submittedName>
</protein>
<dbReference type="Pfam" id="PF00565">
    <property type="entry name" value="SNase"/>
    <property type="match status" value="1"/>
</dbReference>
<feature type="region of interest" description="Disordered" evidence="4">
    <location>
        <begin position="137"/>
        <end position="163"/>
    </location>
</feature>
<reference evidence="6" key="2">
    <citation type="submission" date="2024-06" db="EMBL/GenBank/DDBJ databases">
        <authorList>
            <person name="Plum-Jensen L.E."/>
            <person name="Schramm A."/>
            <person name="Marshall I.P.G."/>
        </authorList>
    </citation>
    <scope>NUCLEOTIDE SEQUENCE</scope>
    <source>
        <strain evidence="6">Rat1</strain>
    </source>
</reference>
<dbReference type="KEGG" id="eaj:Q3M24_11740"/>
<evidence type="ECO:0000256" key="3">
    <source>
        <dbReference type="ARBA" id="ARBA00022801"/>
    </source>
</evidence>
<dbReference type="PROSITE" id="PS01123">
    <property type="entry name" value="TNASE_1"/>
    <property type="match status" value="1"/>
</dbReference>
<evidence type="ECO:0000256" key="2">
    <source>
        <dbReference type="ARBA" id="ARBA00022759"/>
    </source>
</evidence>